<accession>A0A0F9K2P4</accession>
<dbReference type="EMBL" id="LAZR01016204">
    <property type="protein sequence ID" value="KKM05513.1"/>
    <property type="molecule type" value="Genomic_DNA"/>
</dbReference>
<reference evidence="2" key="1">
    <citation type="journal article" date="2015" name="Nature">
        <title>Complex archaea that bridge the gap between prokaryotes and eukaryotes.</title>
        <authorList>
            <person name="Spang A."/>
            <person name="Saw J.H."/>
            <person name="Jorgensen S.L."/>
            <person name="Zaremba-Niedzwiedzka K."/>
            <person name="Martijn J."/>
            <person name="Lind A.E."/>
            <person name="van Eijk R."/>
            <person name="Schleper C."/>
            <person name="Guy L."/>
            <person name="Ettema T.J."/>
        </authorList>
    </citation>
    <scope>NUCLEOTIDE SEQUENCE</scope>
</reference>
<proteinExistence type="predicted"/>
<comment type="caution">
    <text evidence="2">The sequence shown here is derived from an EMBL/GenBank/DDBJ whole genome shotgun (WGS) entry which is preliminary data.</text>
</comment>
<feature type="compositionally biased region" description="Basic and acidic residues" evidence="1">
    <location>
        <begin position="73"/>
        <end position="82"/>
    </location>
</feature>
<evidence type="ECO:0000313" key="2">
    <source>
        <dbReference type="EMBL" id="KKM05513.1"/>
    </source>
</evidence>
<dbReference type="AlphaFoldDB" id="A0A0F9K2P4"/>
<organism evidence="2">
    <name type="scientific">marine sediment metagenome</name>
    <dbReference type="NCBI Taxonomy" id="412755"/>
    <lineage>
        <taxon>unclassified sequences</taxon>
        <taxon>metagenomes</taxon>
        <taxon>ecological metagenomes</taxon>
    </lineage>
</organism>
<feature type="region of interest" description="Disordered" evidence="1">
    <location>
        <begin position="71"/>
        <end position="92"/>
    </location>
</feature>
<gene>
    <name evidence="2" type="ORF">LCGC14_1753420</name>
</gene>
<name>A0A0F9K2P4_9ZZZZ</name>
<protein>
    <submittedName>
        <fullName evidence="2">Uncharacterized protein</fullName>
    </submittedName>
</protein>
<sequence length="92" mass="10302">MSLIGALKEVENASPRMREVVEVIAGGGSWSWPRRLLAKFNWLAKDDHEAAQLLWQHLGHKHLFRMRRAAKPKQKDLFRDGNGDTGGGNAGI</sequence>
<feature type="compositionally biased region" description="Gly residues" evidence="1">
    <location>
        <begin position="83"/>
        <end position="92"/>
    </location>
</feature>
<evidence type="ECO:0000256" key="1">
    <source>
        <dbReference type="SAM" id="MobiDB-lite"/>
    </source>
</evidence>